<proteinExistence type="predicted"/>
<evidence type="ECO:0000256" key="1">
    <source>
        <dbReference type="SAM" id="Phobius"/>
    </source>
</evidence>
<accession>A0A7I8VGP1</accession>
<evidence type="ECO:0000313" key="2">
    <source>
        <dbReference type="EMBL" id="CAD5115343.1"/>
    </source>
</evidence>
<organism evidence="2 3">
    <name type="scientific">Dimorphilus gyrociliatus</name>
    <dbReference type="NCBI Taxonomy" id="2664684"/>
    <lineage>
        <taxon>Eukaryota</taxon>
        <taxon>Metazoa</taxon>
        <taxon>Spiralia</taxon>
        <taxon>Lophotrochozoa</taxon>
        <taxon>Annelida</taxon>
        <taxon>Polychaeta</taxon>
        <taxon>Polychaeta incertae sedis</taxon>
        <taxon>Dinophilidae</taxon>
        <taxon>Dimorphilus</taxon>
    </lineage>
</organism>
<dbReference type="AlphaFoldDB" id="A0A7I8VGP1"/>
<protein>
    <submittedName>
        <fullName evidence="2">Uncharacterized protein</fullName>
    </submittedName>
</protein>
<keyword evidence="1" id="KW-0812">Transmembrane</keyword>
<dbReference type="Proteomes" id="UP000549394">
    <property type="component" value="Unassembled WGS sequence"/>
</dbReference>
<sequence>MGERLLGGDLAVATLLTTISWIVYAAEVGEGRKFVHACFGLAIVSSILSLISSIVAFTSPAMKQKISKKRTQSAQQIPYQPNNRGVIMFPHNFQQQYIDNSKMPQSRHIETPVYGHPYKPYQLSQQYDNYAMDSNQA</sequence>
<name>A0A7I8VGP1_9ANNE</name>
<gene>
    <name evidence="2" type="ORF">DGYR_LOCUS4094</name>
</gene>
<keyword evidence="3" id="KW-1185">Reference proteome</keyword>
<dbReference type="EMBL" id="CAJFCJ010000006">
    <property type="protein sequence ID" value="CAD5115343.1"/>
    <property type="molecule type" value="Genomic_DNA"/>
</dbReference>
<comment type="caution">
    <text evidence="2">The sequence shown here is derived from an EMBL/GenBank/DDBJ whole genome shotgun (WGS) entry which is preliminary data.</text>
</comment>
<keyword evidence="1" id="KW-1133">Transmembrane helix</keyword>
<keyword evidence="1" id="KW-0472">Membrane</keyword>
<feature type="transmembrane region" description="Helical" evidence="1">
    <location>
        <begin position="41"/>
        <end position="62"/>
    </location>
</feature>
<evidence type="ECO:0000313" key="3">
    <source>
        <dbReference type="Proteomes" id="UP000549394"/>
    </source>
</evidence>
<reference evidence="2 3" key="1">
    <citation type="submission" date="2020-08" db="EMBL/GenBank/DDBJ databases">
        <authorList>
            <person name="Hejnol A."/>
        </authorList>
    </citation>
    <scope>NUCLEOTIDE SEQUENCE [LARGE SCALE GENOMIC DNA]</scope>
</reference>